<evidence type="ECO:0000259" key="9">
    <source>
        <dbReference type="Pfam" id="PF02879"/>
    </source>
</evidence>
<dbReference type="PANTHER" id="PTHR45745:SF1">
    <property type="entry name" value="PHOSPHOGLUCOMUTASE 2B-RELATED"/>
    <property type="match status" value="1"/>
</dbReference>
<dbReference type="Gene3D" id="3.30.310.50">
    <property type="entry name" value="Alpha-D-phosphohexomutase, C-terminal domain"/>
    <property type="match status" value="1"/>
</dbReference>
<dbReference type="Pfam" id="PF02879">
    <property type="entry name" value="PGM_PMM_II"/>
    <property type="match status" value="1"/>
</dbReference>
<dbReference type="PROSITE" id="PS00710">
    <property type="entry name" value="PGM_PMM"/>
    <property type="match status" value="1"/>
</dbReference>
<evidence type="ECO:0000256" key="1">
    <source>
        <dbReference type="ARBA" id="ARBA00001946"/>
    </source>
</evidence>
<proteinExistence type="inferred from homology"/>
<dbReference type="Gene3D" id="3.40.120.10">
    <property type="entry name" value="Alpha-D-Glucose-1,6-Bisphosphate, subunit A, domain 3"/>
    <property type="match status" value="3"/>
</dbReference>
<dbReference type="InterPro" id="IPR005843">
    <property type="entry name" value="A-D-PHexomutase_C"/>
</dbReference>
<evidence type="ECO:0000259" key="10">
    <source>
        <dbReference type="Pfam" id="PF02880"/>
    </source>
</evidence>
<keyword evidence="5" id="KW-0460">Magnesium</keyword>
<comment type="similarity">
    <text evidence="2">Belongs to the phosphohexose mutase family.</text>
</comment>
<dbReference type="Pfam" id="PF02880">
    <property type="entry name" value="PGM_PMM_III"/>
    <property type="match status" value="1"/>
</dbReference>
<dbReference type="CDD" id="cd05799">
    <property type="entry name" value="PGM2"/>
    <property type="match status" value="1"/>
</dbReference>
<evidence type="ECO:0000256" key="5">
    <source>
        <dbReference type="ARBA" id="ARBA00022842"/>
    </source>
</evidence>
<dbReference type="PRINTS" id="PR00509">
    <property type="entry name" value="PGMPMM"/>
</dbReference>
<feature type="domain" description="Alpha-D-phosphohexomutase alpha/beta/alpha" evidence="10">
    <location>
        <begin position="318"/>
        <end position="425"/>
    </location>
</feature>
<accession>A0A6J6C509</accession>
<dbReference type="InterPro" id="IPR005845">
    <property type="entry name" value="A-D-PHexomutase_a/b/a-II"/>
</dbReference>
<sequence>MISEQLKFEVGNWIKHDPDKKTAEQLSTWLKEGNEKELNRCFSGFLQFGTAGLRGPLGPGPSCMNRAVVSRTAAGIAKFMKKNNLKSVVIGRDARFGSIEFAQDSAEILAGAGMRTYVLPRELPTPVLAFAVKRLKVDVGIMVTASHNPATDNGYKVYLGGDVNGISYSGSQIISPVDQEISDEISNADLSPSRSTDIQIVEEGLINEYIESVASLVHKPNNLKIVYTPLHGVGAEIFMKVLKLAKFSNPIMVNEQKNPDPNFPTTKFPNPEEPGVMDLAIKYAKDVEADLVIANDPDADRCAIAVKSSNGNWRTVRGDEVGTALGKYLIDSHNLKNKSIANSLVSSTLLSKIAKHNQINFFETLTGFKWISKIPNLAFGYEEALGYCVDPEVVNDKDGISAAVLIAQLIDELKNKGKSFDDYLDDIGVEFGFHATDQISVRVDDLAQIDKLLSKIITDPPSDLAGYKIESIEDLNQSKELKTTGIRLRYSGEIRVIIRPSGTEPKLKCYIEVVKSNKSESLELLSQIKEVLTKVLS</sequence>
<feature type="domain" description="Alpha-D-phosphohexomutase C-terminal" evidence="7">
    <location>
        <begin position="441"/>
        <end position="514"/>
    </location>
</feature>
<dbReference type="PANTHER" id="PTHR45745">
    <property type="entry name" value="PHOSPHOMANNOMUTASE 45A"/>
    <property type="match status" value="1"/>
</dbReference>
<dbReference type="EMBL" id="CAEZSW010000003">
    <property type="protein sequence ID" value="CAB4546215.1"/>
    <property type="molecule type" value="Genomic_DNA"/>
</dbReference>
<dbReference type="AlphaFoldDB" id="A0A6J6C509"/>
<dbReference type="InterPro" id="IPR036900">
    <property type="entry name" value="A-D-PHexomutase_C_sf"/>
</dbReference>
<keyword evidence="6" id="KW-0413">Isomerase</keyword>
<keyword evidence="4" id="KW-0479">Metal-binding</keyword>
<dbReference type="GO" id="GO:0005975">
    <property type="term" value="P:carbohydrate metabolic process"/>
    <property type="evidence" value="ECO:0007669"/>
    <property type="project" value="InterPro"/>
</dbReference>
<dbReference type="Pfam" id="PF00408">
    <property type="entry name" value="PGM_PMM_IV"/>
    <property type="match status" value="1"/>
</dbReference>
<evidence type="ECO:0000256" key="4">
    <source>
        <dbReference type="ARBA" id="ARBA00022723"/>
    </source>
</evidence>
<dbReference type="SUPFAM" id="SSF53738">
    <property type="entry name" value="Phosphoglucomutase, first 3 domains"/>
    <property type="match status" value="3"/>
</dbReference>
<dbReference type="GO" id="GO:0000287">
    <property type="term" value="F:magnesium ion binding"/>
    <property type="evidence" value="ECO:0007669"/>
    <property type="project" value="InterPro"/>
</dbReference>
<reference evidence="11" key="1">
    <citation type="submission" date="2020-05" db="EMBL/GenBank/DDBJ databases">
        <authorList>
            <person name="Chiriac C."/>
            <person name="Salcher M."/>
            <person name="Ghai R."/>
            <person name="Kavagutti S V."/>
        </authorList>
    </citation>
    <scope>NUCLEOTIDE SEQUENCE</scope>
</reference>
<gene>
    <name evidence="11" type="ORF">UFOPK1508_00070</name>
</gene>
<evidence type="ECO:0000259" key="8">
    <source>
        <dbReference type="Pfam" id="PF02878"/>
    </source>
</evidence>
<evidence type="ECO:0000313" key="11">
    <source>
        <dbReference type="EMBL" id="CAB4546215.1"/>
    </source>
</evidence>
<protein>
    <submittedName>
        <fullName evidence="11">Unannotated protein</fullName>
    </submittedName>
</protein>
<organism evidence="11">
    <name type="scientific">freshwater metagenome</name>
    <dbReference type="NCBI Taxonomy" id="449393"/>
    <lineage>
        <taxon>unclassified sequences</taxon>
        <taxon>metagenomes</taxon>
        <taxon>ecological metagenomes</taxon>
    </lineage>
</organism>
<name>A0A6J6C509_9ZZZZ</name>
<evidence type="ECO:0000256" key="2">
    <source>
        <dbReference type="ARBA" id="ARBA00010231"/>
    </source>
</evidence>
<dbReference type="InterPro" id="IPR005841">
    <property type="entry name" value="Alpha-D-phosphohexomutase_SF"/>
</dbReference>
<dbReference type="InterPro" id="IPR016066">
    <property type="entry name" value="A-D-PHexomutase_CS"/>
</dbReference>
<dbReference type="GO" id="GO:0008973">
    <property type="term" value="F:phosphopentomutase activity"/>
    <property type="evidence" value="ECO:0007669"/>
    <property type="project" value="TreeGrafter"/>
</dbReference>
<keyword evidence="3" id="KW-0597">Phosphoprotein</keyword>
<dbReference type="SUPFAM" id="SSF55957">
    <property type="entry name" value="Phosphoglucomutase, C-terminal domain"/>
    <property type="match status" value="1"/>
</dbReference>
<dbReference type="InterPro" id="IPR016055">
    <property type="entry name" value="A-D-PHexomutase_a/b/a-I/II/III"/>
</dbReference>
<evidence type="ECO:0000256" key="6">
    <source>
        <dbReference type="ARBA" id="ARBA00023235"/>
    </source>
</evidence>
<feature type="domain" description="Alpha-D-phosphohexomutase alpha/beta/alpha" evidence="9">
    <location>
        <begin position="208"/>
        <end position="305"/>
    </location>
</feature>
<dbReference type="InterPro" id="IPR005844">
    <property type="entry name" value="A-D-PHexomutase_a/b/a-I"/>
</dbReference>
<evidence type="ECO:0000259" key="7">
    <source>
        <dbReference type="Pfam" id="PF00408"/>
    </source>
</evidence>
<dbReference type="InterPro" id="IPR005846">
    <property type="entry name" value="A-D-PHexomutase_a/b/a-III"/>
</dbReference>
<dbReference type="GO" id="GO:0006166">
    <property type="term" value="P:purine ribonucleoside salvage"/>
    <property type="evidence" value="ECO:0007669"/>
    <property type="project" value="TreeGrafter"/>
</dbReference>
<feature type="domain" description="Alpha-D-phosphohexomutase alpha/beta/alpha" evidence="8">
    <location>
        <begin position="47"/>
        <end position="187"/>
    </location>
</feature>
<dbReference type="Pfam" id="PF02878">
    <property type="entry name" value="PGM_PMM_I"/>
    <property type="match status" value="1"/>
</dbReference>
<comment type="cofactor">
    <cofactor evidence="1">
        <name>Mg(2+)</name>
        <dbReference type="ChEBI" id="CHEBI:18420"/>
    </cofactor>
</comment>
<evidence type="ECO:0000256" key="3">
    <source>
        <dbReference type="ARBA" id="ARBA00022553"/>
    </source>
</evidence>